<feature type="domain" description="TY-Chap N-terminal" evidence="2">
    <location>
        <begin position="8"/>
        <end position="153"/>
    </location>
</feature>
<feature type="region of interest" description="Disordered" evidence="1">
    <location>
        <begin position="26"/>
        <end position="58"/>
    </location>
</feature>
<evidence type="ECO:0000313" key="4">
    <source>
        <dbReference type="Proteomes" id="UP000642284"/>
    </source>
</evidence>
<dbReference type="RefSeq" id="WP_187815310.1">
    <property type="nucleotide sequence ID" value="NZ_JACTVJ010000010.1"/>
</dbReference>
<protein>
    <recommendedName>
        <fullName evidence="2">TY-Chap N-terminal domain-containing protein</fullName>
    </recommendedName>
</protein>
<dbReference type="Proteomes" id="UP000642284">
    <property type="component" value="Unassembled WGS sequence"/>
</dbReference>
<comment type="caution">
    <text evidence="3">The sequence shown here is derived from an EMBL/GenBank/DDBJ whole genome shotgun (WGS) entry which is preliminary data.</text>
</comment>
<evidence type="ECO:0000256" key="1">
    <source>
        <dbReference type="SAM" id="MobiDB-lite"/>
    </source>
</evidence>
<name>A0ABR7SJH3_9ACTN</name>
<accession>A0ABR7SJH3</accession>
<proteinExistence type="predicted"/>
<gene>
    <name evidence="3" type="ORF">H9Y04_20065</name>
</gene>
<reference evidence="3 4" key="1">
    <citation type="submission" date="2020-08" db="EMBL/GenBank/DDBJ databases">
        <title>Genemic of Streptomyces polyaspartic.</title>
        <authorList>
            <person name="Liu W."/>
        </authorList>
    </citation>
    <scope>NUCLEOTIDE SEQUENCE [LARGE SCALE GENOMIC DNA]</scope>
    <source>
        <strain evidence="3 4">TRM66268-LWL</strain>
    </source>
</reference>
<dbReference type="EMBL" id="JACTVJ010000010">
    <property type="protein sequence ID" value="MBC9714850.1"/>
    <property type="molecule type" value="Genomic_DNA"/>
</dbReference>
<organism evidence="3 4">
    <name type="scientific">Streptomyces polyasparticus</name>
    <dbReference type="NCBI Taxonomy" id="2767826"/>
    <lineage>
        <taxon>Bacteria</taxon>
        <taxon>Bacillati</taxon>
        <taxon>Actinomycetota</taxon>
        <taxon>Actinomycetes</taxon>
        <taxon>Kitasatosporales</taxon>
        <taxon>Streptomycetaceae</taxon>
        <taxon>Streptomyces</taxon>
    </lineage>
</organism>
<sequence length="164" mass="18088">MDFKEEAEWKQFRGRLASALRALPAGSTLVVTEPDPPRDPAPPRRWWQPRQPKGRQQTGRYVQFIRWDGADAPGARAEDVFSAECVSGAYRGISEEQHRRIVALGWSDPEAPAGRRNAGNAAGNFSYEAPLSHVDELAGLCAAALAVLGDRAPDSTWRWETFAS</sequence>
<dbReference type="InterPro" id="IPR054344">
    <property type="entry name" value="TY-Chap_N"/>
</dbReference>
<evidence type="ECO:0000259" key="2">
    <source>
        <dbReference type="Pfam" id="PF22552"/>
    </source>
</evidence>
<keyword evidence="4" id="KW-1185">Reference proteome</keyword>
<dbReference type="Pfam" id="PF22552">
    <property type="entry name" value="TY-Chap3"/>
    <property type="match status" value="1"/>
</dbReference>
<evidence type="ECO:0000313" key="3">
    <source>
        <dbReference type="EMBL" id="MBC9714850.1"/>
    </source>
</evidence>